<proteinExistence type="predicted"/>
<comment type="caution">
    <text evidence="1">The sequence shown here is derived from an EMBL/GenBank/DDBJ whole genome shotgun (WGS) entry which is preliminary data.</text>
</comment>
<protein>
    <submittedName>
        <fullName evidence="1">Uncharacterized protein</fullName>
    </submittedName>
</protein>
<keyword evidence="2" id="KW-1185">Reference proteome</keyword>
<dbReference type="AlphaFoldDB" id="A0A841B992"/>
<gene>
    <name evidence="1" type="ORF">HDA45_007556</name>
</gene>
<evidence type="ECO:0000313" key="2">
    <source>
        <dbReference type="Proteomes" id="UP000580861"/>
    </source>
</evidence>
<dbReference type="Proteomes" id="UP000580861">
    <property type="component" value="Unassembled WGS sequence"/>
</dbReference>
<accession>A0A841B992</accession>
<reference evidence="1 2" key="1">
    <citation type="submission" date="2020-08" db="EMBL/GenBank/DDBJ databases">
        <title>Sequencing the genomes of 1000 actinobacteria strains.</title>
        <authorList>
            <person name="Klenk H.-P."/>
        </authorList>
    </citation>
    <scope>NUCLEOTIDE SEQUENCE [LARGE SCALE GENOMIC DNA]</scope>
    <source>
        <strain evidence="1 2">DSM 45272</strain>
    </source>
</reference>
<evidence type="ECO:0000313" key="1">
    <source>
        <dbReference type="EMBL" id="MBB5857469.1"/>
    </source>
</evidence>
<dbReference type="EMBL" id="JACHMX010000001">
    <property type="protein sequence ID" value="MBB5857469.1"/>
    <property type="molecule type" value="Genomic_DNA"/>
</dbReference>
<name>A0A841B992_9PSEU</name>
<organism evidence="1 2">
    <name type="scientific">Amycolatopsis umgeniensis</name>
    <dbReference type="NCBI Taxonomy" id="336628"/>
    <lineage>
        <taxon>Bacteria</taxon>
        <taxon>Bacillati</taxon>
        <taxon>Actinomycetota</taxon>
        <taxon>Actinomycetes</taxon>
        <taxon>Pseudonocardiales</taxon>
        <taxon>Pseudonocardiaceae</taxon>
        <taxon>Amycolatopsis</taxon>
    </lineage>
</organism>
<sequence>MKASFPTLKVGKEAFTDTPYPEAPLTTSPLMKR</sequence>